<dbReference type="AlphaFoldDB" id="A0A182NBQ0"/>
<comment type="similarity">
    <text evidence="2 10">Belongs to the Wnt family.</text>
</comment>
<keyword evidence="6 10" id="KW-0879">Wnt signaling pathway</keyword>
<keyword evidence="5" id="KW-0272">Extracellular matrix</keyword>
<dbReference type="GO" id="GO:0005125">
    <property type="term" value="F:cytokine activity"/>
    <property type="evidence" value="ECO:0007669"/>
    <property type="project" value="TreeGrafter"/>
</dbReference>
<dbReference type="GO" id="GO:0030182">
    <property type="term" value="P:neuron differentiation"/>
    <property type="evidence" value="ECO:0007669"/>
    <property type="project" value="TreeGrafter"/>
</dbReference>
<keyword evidence="9" id="KW-0449">Lipoprotein</keyword>
<evidence type="ECO:0000256" key="10">
    <source>
        <dbReference type="RuleBase" id="RU003500"/>
    </source>
</evidence>
<protein>
    <recommendedName>
        <fullName evidence="10">Protein Wnt</fullName>
    </recommendedName>
</protein>
<proteinExistence type="inferred from homology"/>
<dbReference type="GO" id="GO:0005615">
    <property type="term" value="C:extracellular space"/>
    <property type="evidence" value="ECO:0007669"/>
    <property type="project" value="TreeGrafter"/>
</dbReference>
<keyword evidence="4" id="KW-0964">Secreted</keyword>
<name>A0A182NBQ0_9DIPT</name>
<evidence type="ECO:0000256" key="5">
    <source>
        <dbReference type="ARBA" id="ARBA00022530"/>
    </source>
</evidence>
<dbReference type="GO" id="GO:0060070">
    <property type="term" value="P:canonical Wnt signaling pathway"/>
    <property type="evidence" value="ECO:0007669"/>
    <property type="project" value="TreeGrafter"/>
</dbReference>
<dbReference type="GO" id="GO:0007517">
    <property type="term" value="P:muscle organ development"/>
    <property type="evidence" value="ECO:0007669"/>
    <property type="project" value="UniProtKB-ARBA"/>
</dbReference>
<dbReference type="STRING" id="7168.A0A182NBQ0"/>
<keyword evidence="13" id="KW-1185">Reference proteome</keyword>
<evidence type="ECO:0000256" key="6">
    <source>
        <dbReference type="ARBA" id="ARBA00022687"/>
    </source>
</evidence>
<dbReference type="GO" id="GO:0045165">
    <property type="term" value="P:cell fate commitment"/>
    <property type="evidence" value="ECO:0007669"/>
    <property type="project" value="TreeGrafter"/>
</dbReference>
<evidence type="ECO:0000256" key="9">
    <source>
        <dbReference type="ARBA" id="ARBA00023288"/>
    </source>
</evidence>
<dbReference type="InterPro" id="IPR005817">
    <property type="entry name" value="Wnt"/>
</dbReference>
<evidence type="ECO:0000256" key="1">
    <source>
        <dbReference type="ARBA" id="ARBA00004498"/>
    </source>
</evidence>
<evidence type="ECO:0000313" key="13">
    <source>
        <dbReference type="Proteomes" id="UP000075884"/>
    </source>
</evidence>
<dbReference type="PRINTS" id="PR01349">
    <property type="entry name" value="WNTPROTEIN"/>
</dbReference>
<reference evidence="12" key="2">
    <citation type="submission" date="2020-05" db="UniProtKB">
        <authorList>
            <consortium name="EnsemblMetazoa"/>
        </authorList>
    </citation>
    <scope>IDENTIFICATION</scope>
    <source>
        <strain evidence="12">WRAIR2</strain>
    </source>
</reference>
<reference evidence="13" key="1">
    <citation type="submission" date="2013-03" db="EMBL/GenBank/DDBJ databases">
        <title>The Genome Sequence of Anopheles dirus WRAIR2.</title>
        <authorList>
            <consortium name="The Broad Institute Genomics Platform"/>
            <person name="Neafsey D.E."/>
            <person name="Walton C."/>
            <person name="Walker B."/>
            <person name="Young S.K."/>
            <person name="Zeng Q."/>
            <person name="Gargeya S."/>
            <person name="Fitzgerald M."/>
            <person name="Haas B."/>
            <person name="Abouelleil A."/>
            <person name="Allen A.W."/>
            <person name="Alvarado L."/>
            <person name="Arachchi H.M."/>
            <person name="Berlin A.M."/>
            <person name="Chapman S.B."/>
            <person name="Gainer-Dewar J."/>
            <person name="Goldberg J."/>
            <person name="Griggs A."/>
            <person name="Gujja S."/>
            <person name="Hansen M."/>
            <person name="Howarth C."/>
            <person name="Imamovic A."/>
            <person name="Ireland A."/>
            <person name="Larimer J."/>
            <person name="McCowan C."/>
            <person name="Murphy C."/>
            <person name="Pearson M."/>
            <person name="Poon T.W."/>
            <person name="Priest M."/>
            <person name="Roberts A."/>
            <person name="Saif S."/>
            <person name="Shea T."/>
            <person name="Sisk P."/>
            <person name="Sykes S."/>
            <person name="Wortman J."/>
            <person name="Nusbaum C."/>
            <person name="Birren B."/>
        </authorList>
    </citation>
    <scope>NUCLEOTIDE SEQUENCE [LARGE SCALE GENOMIC DNA]</scope>
    <source>
        <strain evidence="13">WRAIR2</strain>
    </source>
</reference>
<evidence type="ECO:0000256" key="8">
    <source>
        <dbReference type="ARBA" id="ARBA00023180"/>
    </source>
</evidence>
<dbReference type="GO" id="GO:0060560">
    <property type="term" value="P:developmental growth involved in morphogenesis"/>
    <property type="evidence" value="ECO:0007669"/>
    <property type="project" value="UniProtKB-ARBA"/>
</dbReference>
<dbReference type="Gene3D" id="3.30.2460.20">
    <property type="match status" value="1"/>
</dbReference>
<dbReference type="GO" id="GO:0005109">
    <property type="term" value="F:frizzled binding"/>
    <property type="evidence" value="ECO:0007669"/>
    <property type="project" value="TreeGrafter"/>
</dbReference>
<sequence length="464" mass="50585">MLRFACVHVSPFATSRAEGSNVLLDPDRVCESKHRKSRRLSGKLADICKNDTSLMREIHRGISLGFRECENQFRHNMWNCSWTIKRSMRRILAKDTRETAFVHAITAAGITYAVTKACTMGDLLECSCQKHPKSKPGSDDGRGGGGRGRFRPAAAGGNRRRGGNRVPNPNGILIAPYQQGAHTNPAAYSTLTGPELARNGAARPQQARLRRPAMGGGRIQRHTPKGVTVSGGGGGGVGSAVSSGATGTGLPKELPTLTILTGQEEKWKWGGCDDNVNFGVRKSKDFLDARLRKKSDIKTLVRLHNNDAGRLAVKQFMRMECKCHGLSGSCTTKTCWMKLPPFSEVGARLKEHFDGATKVIARNDGHSFMPDDATIKLPTKRDLVYTEDSDDFCEPNAKTGSLGTHGRECNITSSGVDGCSLMCCKRGQAHSQVEVKRNCNCSFKWCCEVTCSTCIDVQDVYTCK</sequence>
<dbReference type="InterPro" id="IPR018161">
    <property type="entry name" value="Wnt_CS"/>
</dbReference>
<evidence type="ECO:0000256" key="4">
    <source>
        <dbReference type="ARBA" id="ARBA00022525"/>
    </source>
</evidence>
<dbReference type="VEuPathDB" id="VectorBase:ADIR005080"/>
<organism evidence="12 13">
    <name type="scientific">Anopheles dirus</name>
    <dbReference type="NCBI Taxonomy" id="7168"/>
    <lineage>
        <taxon>Eukaryota</taxon>
        <taxon>Metazoa</taxon>
        <taxon>Ecdysozoa</taxon>
        <taxon>Arthropoda</taxon>
        <taxon>Hexapoda</taxon>
        <taxon>Insecta</taxon>
        <taxon>Pterygota</taxon>
        <taxon>Neoptera</taxon>
        <taxon>Endopterygota</taxon>
        <taxon>Diptera</taxon>
        <taxon>Nematocera</taxon>
        <taxon>Culicoidea</taxon>
        <taxon>Culicidae</taxon>
        <taxon>Anophelinae</taxon>
        <taxon>Anopheles</taxon>
    </lineage>
</organism>
<evidence type="ECO:0000256" key="11">
    <source>
        <dbReference type="SAM" id="MobiDB-lite"/>
    </source>
</evidence>
<dbReference type="Pfam" id="PF00110">
    <property type="entry name" value="wnt"/>
    <property type="match status" value="2"/>
</dbReference>
<dbReference type="Proteomes" id="UP000075884">
    <property type="component" value="Unassembled WGS sequence"/>
</dbReference>
<feature type="region of interest" description="Disordered" evidence="11">
    <location>
        <begin position="129"/>
        <end position="169"/>
    </location>
</feature>
<keyword evidence="3 10" id="KW-0217">Developmental protein</keyword>
<evidence type="ECO:0000256" key="7">
    <source>
        <dbReference type="ARBA" id="ARBA00023157"/>
    </source>
</evidence>
<evidence type="ECO:0000256" key="3">
    <source>
        <dbReference type="ARBA" id="ARBA00022473"/>
    </source>
</evidence>
<comment type="subcellular location">
    <subcellularLocation>
        <location evidence="1 10">Secreted</location>
        <location evidence="1 10">Extracellular space</location>
        <location evidence="1 10">Extracellular matrix</location>
    </subcellularLocation>
</comment>
<evidence type="ECO:0000256" key="2">
    <source>
        <dbReference type="ARBA" id="ARBA00005683"/>
    </source>
</evidence>
<dbReference type="CDD" id="cd19338">
    <property type="entry name" value="Wnt_Wnt6"/>
    <property type="match status" value="1"/>
</dbReference>
<keyword evidence="8" id="KW-0325">Glycoprotein</keyword>
<dbReference type="PANTHER" id="PTHR12027">
    <property type="entry name" value="WNT RELATED"/>
    <property type="match status" value="1"/>
</dbReference>
<comment type="function">
    <text evidence="10">Ligand for members of the frizzled family of seven transmembrane receptors.</text>
</comment>
<keyword evidence="7" id="KW-1015">Disulfide bond</keyword>
<dbReference type="PROSITE" id="PS00246">
    <property type="entry name" value="WNT1"/>
    <property type="match status" value="1"/>
</dbReference>
<accession>A0A182NBQ0</accession>
<feature type="region of interest" description="Disordered" evidence="11">
    <location>
        <begin position="198"/>
        <end position="233"/>
    </location>
</feature>
<evidence type="ECO:0000313" key="12">
    <source>
        <dbReference type="EnsemblMetazoa" id="ADIR005080-PA"/>
    </source>
</evidence>
<dbReference type="GO" id="GO:0000902">
    <property type="term" value="P:cell morphogenesis"/>
    <property type="evidence" value="ECO:0007669"/>
    <property type="project" value="UniProtKB-ARBA"/>
</dbReference>
<dbReference type="InterPro" id="IPR043158">
    <property type="entry name" value="Wnt_C"/>
</dbReference>
<dbReference type="EnsemblMetazoa" id="ADIR005080-RA">
    <property type="protein sequence ID" value="ADIR005080-PA"/>
    <property type="gene ID" value="ADIR005080"/>
</dbReference>
<dbReference type="SMART" id="SM00097">
    <property type="entry name" value="WNT1"/>
    <property type="match status" value="1"/>
</dbReference>
<dbReference type="InterPro" id="IPR009143">
    <property type="entry name" value="Wnt6"/>
</dbReference>
<dbReference type="FunFam" id="3.30.2460.20:FF:000001">
    <property type="entry name" value="Wnt homolog"/>
    <property type="match status" value="1"/>
</dbReference>
<dbReference type="PANTHER" id="PTHR12027:SF72">
    <property type="entry name" value="PROTEIN WNT-6"/>
    <property type="match status" value="1"/>
</dbReference>